<evidence type="ECO:0000313" key="1">
    <source>
        <dbReference type="RefSeq" id="XP_016434162.1"/>
    </source>
</evidence>
<dbReference type="OrthoDB" id="1688190at2759"/>
<organism evidence="1">
    <name type="scientific">Nicotiana tabacum</name>
    <name type="common">Common tobacco</name>
    <dbReference type="NCBI Taxonomy" id="4097"/>
    <lineage>
        <taxon>Eukaryota</taxon>
        <taxon>Viridiplantae</taxon>
        <taxon>Streptophyta</taxon>
        <taxon>Embryophyta</taxon>
        <taxon>Tracheophyta</taxon>
        <taxon>Spermatophyta</taxon>
        <taxon>Magnoliopsida</taxon>
        <taxon>eudicotyledons</taxon>
        <taxon>Gunneridae</taxon>
        <taxon>Pentapetalae</taxon>
        <taxon>asterids</taxon>
        <taxon>lamiids</taxon>
        <taxon>Solanales</taxon>
        <taxon>Solanaceae</taxon>
        <taxon>Nicotianoideae</taxon>
        <taxon>Nicotianeae</taxon>
        <taxon>Nicotiana</taxon>
    </lineage>
</organism>
<sequence>MEFSKFNKDILINQRKYTLEIISDLGLGGAKPAWTPLEANIKLTVPELDKLVGTREDQLLEDTSQYQELIGNLLYLTMSRPVQTLSQFMQQPKKSHWDASIRVVKYIKMELGIGILLTSQSSNELNIFCDVD</sequence>
<dbReference type="RefSeq" id="XP_016434162.1">
    <property type="nucleotide sequence ID" value="XM_016578676.1"/>
</dbReference>
<dbReference type="PANTHER" id="PTHR11439:SF452">
    <property type="entry name" value="REVERSE TRANSCRIPTASE TY1_COPIA-TYPE DOMAIN-CONTAINING PROTEIN"/>
    <property type="match status" value="1"/>
</dbReference>
<dbReference type="PANTHER" id="PTHR11439">
    <property type="entry name" value="GAG-POL-RELATED RETROTRANSPOSON"/>
    <property type="match status" value="1"/>
</dbReference>
<dbReference type="AlphaFoldDB" id="A0A1S3X2N8"/>
<reference evidence="1" key="1">
    <citation type="submission" date="2025-08" db="UniProtKB">
        <authorList>
            <consortium name="RefSeq"/>
        </authorList>
    </citation>
    <scope>IDENTIFICATION</scope>
</reference>
<protein>
    <submittedName>
        <fullName evidence="1">Uncharacterized mitochondrial protein AtMg00810-like</fullName>
    </submittedName>
</protein>
<proteinExistence type="predicted"/>
<gene>
    <name evidence="1" type="primary">LOC107760600</name>
</gene>
<dbReference type="KEGG" id="nta:107760600"/>
<accession>A0A1S3X2N8</accession>
<name>A0A1S3X2N8_TOBAC</name>
<dbReference type="OMA" id="SHWDASI"/>
<dbReference type="PaxDb" id="4097-A0A1S3X2N8"/>